<keyword evidence="3" id="KW-1185">Reference proteome</keyword>
<evidence type="ECO:0000313" key="2">
    <source>
        <dbReference type="EMBL" id="MED6115782.1"/>
    </source>
</evidence>
<protein>
    <submittedName>
        <fullName evidence="2">Uncharacterized protein</fullName>
    </submittedName>
</protein>
<dbReference type="EMBL" id="JASCZI010002043">
    <property type="protein sequence ID" value="MED6115782.1"/>
    <property type="molecule type" value="Genomic_DNA"/>
</dbReference>
<feature type="region of interest" description="Disordered" evidence="1">
    <location>
        <begin position="1"/>
        <end position="55"/>
    </location>
</feature>
<dbReference type="Gene3D" id="3.30.410.40">
    <property type="match status" value="1"/>
</dbReference>
<reference evidence="2 3" key="1">
    <citation type="journal article" date="2023" name="Plants (Basel)">
        <title>Bridging the Gap: Combining Genomics and Transcriptomics Approaches to Understand Stylosanthes scabra, an Orphan Legume from the Brazilian Caatinga.</title>
        <authorList>
            <person name="Ferreira-Neto J.R.C."/>
            <person name="da Silva M.D."/>
            <person name="Binneck E."/>
            <person name="de Melo N.F."/>
            <person name="da Silva R.H."/>
            <person name="de Melo A.L.T.M."/>
            <person name="Pandolfi V."/>
            <person name="Bustamante F.O."/>
            <person name="Brasileiro-Vidal A.C."/>
            <person name="Benko-Iseppon A.M."/>
        </authorList>
    </citation>
    <scope>NUCLEOTIDE SEQUENCE [LARGE SCALE GENOMIC DNA]</scope>
    <source>
        <tissue evidence="2">Leaves</tissue>
    </source>
</reference>
<accession>A0ABU6QWH1</accession>
<dbReference type="Proteomes" id="UP001341840">
    <property type="component" value="Unassembled WGS sequence"/>
</dbReference>
<sequence>MLRHHSRRVAGRQSARDLTSCARKGKPDTSLAGTTPSPQHSPSSPRHSRRPLVESSVARVSSYNGFTLDHAKEAKIAGSTFDMSSTSHSSADLLQYARTYVMKLGIYASGEP</sequence>
<evidence type="ECO:0000313" key="3">
    <source>
        <dbReference type="Proteomes" id="UP001341840"/>
    </source>
</evidence>
<feature type="compositionally biased region" description="Low complexity" evidence="1">
    <location>
        <begin position="36"/>
        <end position="45"/>
    </location>
</feature>
<feature type="compositionally biased region" description="Basic residues" evidence="1">
    <location>
        <begin position="1"/>
        <end position="10"/>
    </location>
</feature>
<proteinExistence type="predicted"/>
<organism evidence="2 3">
    <name type="scientific">Stylosanthes scabra</name>
    <dbReference type="NCBI Taxonomy" id="79078"/>
    <lineage>
        <taxon>Eukaryota</taxon>
        <taxon>Viridiplantae</taxon>
        <taxon>Streptophyta</taxon>
        <taxon>Embryophyta</taxon>
        <taxon>Tracheophyta</taxon>
        <taxon>Spermatophyta</taxon>
        <taxon>Magnoliopsida</taxon>
        <taxon>eudicotyledons</taxon>
        <taxon>Gunneridae</taxon>
        <taxon>Pentapetalae</taxon>
        <taxon>rosids</taxon>
        <taxon>fabids</taxon>
        <taxon>Fabales</taxon>
        <taxon>Fabaceae</taxon>
        <taxon>Papilionoideae</taxon>
        <taxon>50 kb inversion clade</taxon>
        <taxon>dalbergioids sensu lato</taxon>
        <taxon>Dalbergieae</taxon>
        <taxon>Pterocarpus clade</taxon>
        <taxon>Stylosanthes</taxon>
    </lineage>
</organism>
<name>A0ABU6QWH1_9FABA</name>
<gene>
    <name evidence="2" type="ORF">PIB30_093995</name>
</gene>
<evidence type="ECO:0000256" key="1">
    <source>
        <dbReference type="SAM" id="MobiDB-lite"/>
    </source>
</evidence>
<comment type="caution">
    <text evidence="2">The sequence shown here is derived from an EMBL/GenBank/DDBJ whole genome shotgun (WGS) entry which is preliminary data.</text>
</comment>